<dbReference type="Pfam" id="PF01979">
    <property type="entry name" value="Amidohydro_1"/>
    <property type="match status" value="1"/>
</dbReference>
<keyword evidence="1" id="KW-0378">Hydrolase</keyword>
<dbReference type="SUPFAM" id="SSF51556">
    <property type="entry name" value="Metallo-dependent hydrolases"/>
    <property type="match status" value="1"/>
</dbReference>
<evidence type="ECO:0000256" key="1">
    <source>
        <dbReference type="ARBA" id="ARBA00022801"/>
    </source>
</evidence>
<dbReference type="InterPro" id="IPR050287">
    <property type="entry name" value="MTA/SAH_deaminase"/>
</dbReference>
<evidence type="ECO:0000259" key="2">
    <source>
        <dbReference type="Pfam" id="PF01979"/>
    </source>
</evidence>
<accession>A0A382D9C9</accession>
<dbReference type="SUPFAM" id="SSF51338">
    <property type="entry name" value="Composite domain of metallo-dependent hydrolases"/>
    <property type="match status" value="1"/>
</dbReference>
<dbReference type="Gene3D" id="2.30.40.10">
    <property type="entry name" value="Urease, subunit C, domain 1"/>
    <property type="match status" value="1"/>
</dbReference>
<dbReference type="PANTHER" id="PTHR43794:SF11">
    <property type="entry name" value="AMIDOHYDROLASE-RELATED DOMAIN-CONTAINING PROTEIN"/>
    <property type="match status" value="1"/>
</dbReference>
<sequence>MGITLIRGKYVISEITGPSSAVVLSDGAVCQRDGEIIDVGQYEELRDRYQYDEIIGSSNFVVMPGLVNDHFHVGLTPFQHGAPDLPLELWAFSRMRAKDVDPYLDHLYGAALMIKSGTTTVQALHLPAKGKGPFNLENSEKVIQAYRESGMRVSYAPMLANKDFLLVGGRGGEDEFAAELPEDLSRRFKELTAPSYLPAEEITAMVEDLYAKYDERPEEKIRVTVAPSNVHRCTDNLLVGLRELASKYETGIHIHLQETIYQKLYGLRTWNKTPLQHLKDLDFLGSDVVCGHGVWVTDEDIETMASHRVSLCHNASSNLRLKSGIAPVNYFLDKGLRIALGCDEAGLNDDKDMVQEMRLALNLHRVPGVDKTPPTAHQIFQMATVNGAYASSFGDRVGTLKVGKRADIVLMNLENIEKPYLNPEVSIIDAVVHRGRSVDIDTVLVEGEVIMRGRKLTQ</sequence>
<dbReference type="InterPro" id="IPR032466">
    <property type="entry name" value="Metal_Hydrolase"/>
</dbReference>
<proteinExistence type="predicted"/>
<dbReference type="Gene3D" id="3.20.20.140">
    <property type="entry name" value="Metal-dependent hydrolases"/>
    <property type="match status" value="1"/>
</dbReference>
<evidence type="ECO:0000313" key="3">
    <source>
        <dbReference type="EMBL" id="SVB34642.1"/>
    </source>
</evidence>
<gene>
    <name evidence="3" type="ORF">METZ01_LOCUS187496</name>
</gene>
<dbReference type="PANTHER" id="PTHR43794">
    <property type="entry name" value="AMINOHYDROLASE SSNA-RELATED"/>
    <property type="match status" value="1"/>
</dbReference>
<dbReference type="EMBL" id="UINC01038118">
    <property type="protein sequence ID" value="SVB34642.1"/>
    <property type="molecule type" value="Genomic_DNA"/>
</dbReference>
<name>A0A382D9C9_9ZZZZ</name>
<feature type="domain" description="Amidohydrolase-related" evidence="2">
    <location>
        <begin position="61"/>
        <end position="449"/>
    </location>
</feature>
<dbReference type="AlphaFoldDB" id="A0A382D9C9"/>
<dbReference type="GO" id="GO:0016810">
    <property type="term" value="F:hydrolase activity, acting on carbon-nitrogen (but not peptide) bonds"/>
    <property type="evidence" value="ECO:0007669"/>
    <property type="project" value="InterPro"/>
</dbReference>
<protein>
    <recommendedName>
        <fullName evidence="2">Amidohydrolase-related domain-containing protein</fullName>
    </recommendedName>
</protein>
<reference evidence="3" key="1">
    <citation type="submission" date="2018-05" db="EMBL/GenBank/DDBJ databases">
        <authorList>
            <person name="Lanie J.A."/>
            <person name="Ng W.-L."/>
            <person name="Kazmierczak K.M."/>
            <person name="Andrzejewski T.M."/>
            <person name="Davidsen T.M."/>
            <person name="Wayne K.J."/>
            <person name="Tettelin H."/>
            <person name="Glass J.I."/>
            <person name="Rusch D."/>
            <person name="Podicherti R."/>
            <person name="Tsui H.-C.T."/>
            <person name="Winkler M.E."/>
        </authorList>
    </citation>
    <scope>NUCLEOTIDE SEQUENCE</scope>
</reference>
<dbReference type="InterPro" id="IPR006680">
    <property type="entry name" value="Amidohydro-rel"/>
</dbReference>
<dbReference type="InterPro" id="IPR011059">
    <property type="entry name" value="Metal-dep_hydrolase_composite"/>
</dbReference>
<organism evidence="3">
    <name type="scientific">marine metagenome</name>
    <dbReference type="NCBI Taxonomy" id="408172"/>
    <lineage>
        <taxon>unclassified sequences</taxon>
        <taxon>metagenomes</taxon>
        <taxon>ecological metagenomes</taxon>
    </lineage>
</organism>
<feature type="non-terminal residue" evidence="3">
    <location>
        <position position="458"/>
    </location>
</feature>